<gene>
    <name evidence="2" type="ORF">BVH74_12520</name>
</gene>
<reference evidence="2 3" key="1">
    <citation type="submission" date="2017-03" db="EMBL/GenBank/DDBJ databases">
        <title>Complete genome sequence of the novel DNRA strain Pseudomonas sp. S-6-2 isolated from Chinese polluted river sediment. Journal of Biotechnology.</title>
        <authorList>
            <person name="Li J."/>
            <person name="Xiang F."/>
            <person name="Wang L."/>
            <person name="Xi L."/>
            <person name="Liu J."/>
        </authorList>
    </citation>
    <scope>NUCLEOTIDE SEQUENCE [LARGE SCALE GENOMIC DNA]</scope>
    <source>
        <strain evidence="2 3">S-6-2</strain>
    </source>
</reference>
<dbReference type="AlphaFoldDB" id="A0A1V0B6W0"/>
<dbReference type="STRING" id="1931241.BVH74_12520"/>
<sequence length="454" mass="48298">MHHPALKASALACAVLFASQTLQAELYRYDSGPYLNEFGGFPAWYQDTHGRALELCRSLAVSSRAGAGDPEASNMCALASEPDLYDISQPLSFPDNFPSEMFWFTADAFIEDPVSGINLIWIAALEAAFANEEPAEGDQVAFGRIRIRVDLPFPGVYTITHPYGVDVFDVTEEDIGDDGRRAINMTRDIGIGDPGDYSGALTSDVGPFLRSVNGPYQETNPDTGELESFIGDPNLEEAVTGSPFNTNYVRIEGPSGIDLRTELFVLTGKLSTVELPTPVVAERATFSRQAGPNGVEQRSDVFALAPPPPAQVSFSAGGQAATSMSEADSTGRWYGQSDASLAPHTTVEIHADNSLAIPTSTADSTTIGLIDQVIIQRAEYNLSNAQLTVEAYTSDETGGPQLTLRDGHGNLIGQLSGSGPVKSLSTSITPIPPASIRVESAHGGVDIEEVVLLP</sequence>
<dbReference type="EMBL" id="CP020100">
    <property type="protein sequence ID" value="AQZ95524.1"/>
    <property type="molecule type" value="Genomic_DNA"/>
</dbReference>
<name>A0A1V0B6W0_9GAMM</name>
<feature type="chain" id="PRO_5013251077" evidence="1">
    <location>
        <begin position="25"/>
        <end position="454"/>
    </location>
</feature>
<keyword evidence="1" id="KW-0732">Signal</keyword>
<proteinExistence type="predicted"/>
<dbReference type="RefSeq" id="WP_080050392.1">
    <property type="nucleotide sequence ID" value="NZ_CP020100.1"/>
</dbReference>
<organism evidence="2 3">
    <name type="scientific">Halopseudomonas phragmitis</name>
    <dbReference type="NCBI Taxonomy" id="1931241"/>
    <lineage>
        <taxon>Bacteria</taxon>
        <taxon>Pseudomonadati</taxon>
        <taxon>Pseudomonadota</taxon>
        <taxon>Gammaproteobacteria</taxon>
        <taxon>Pseudomonadales</taxon>
        <taxon>Pseudomonadaceae</taxon>
        <taxon>Halopseudomonas</taxon>
    </lineage>
</organism>
<dbReference type="KEGG" id="ppha:BVH74_12520"/>
<evidence type="ECO:0000256" key="1">
    <source>
        <dbReference type="SAM" id="SignalP"/>
    </source>
</evidence>
<dbReference type="Proteomes" id="UP000243488">
    <property type="component" value="Chromosome"/>
</dbReference>
<feature type="signal peptide" evidence="1">
    <location>
        <begin position="1"/>
        <end position="24"/>
    </location>
</feature>
<evidence type="ECO:0000313" key="3">
    <source>
        <dbReference type="Proteomes" id="UP000243488"/>
    </source>
</evidence>
<evidence type="ECO:0000313" key="2">
    <source>
        <dbReference type="EMBL" id="AQZ95524.1"/>
    </source>
</evidence>
<protein>
    <submittedName>
        <fullName evidence="2">Uncharacterized protein</fullName>
    </submittedName>
</protein>
<accession>A0A1V0B6W0</accession>
<keyword evidence="3" id="KW-1185">Reference proteome</keyword>